<evidence type="ECO:0000313" key="3">
    <source>
        <dbReference type="Proteomes" id="UP000672038"/>
    </source>
</evidence>
<keyword evidence="1" id="KW-0472">Membrane</keyword>
<proteinExistence type="predicted"/>
<keyword evidence="3" id="KW-1185">Reference proteome</keyword>
<organism evidence="2 3">
    <name type="scientific">Loofah witches'-broom phytoplasma</name>
    <dbReference type="NCBI Taxonomy" id="35773"/>
    <lineage>
        <taxon>Bacteria</taxon>
        <taxon>Bacillati</taxon>
        <taxon>Mycoplasmatota</taxon>
        <taxon>Mollicutes</taxon>
        <taxon>Acholeplasmatales</taxon>
        <taxon>Acholeplasmataceae</taxon>
        <taxon>Candidatus Phytoplasma</taxon>
        <taxon>16SrVIII (Loofah witches'-broom group)</taxon>
    </lineage>
</organism>
<feature type="transmembrane region" description="Helical" evidence="1">
    <location>
        <begin position="6"/>
        <end position="24"/>
    </location>
</feature>
<reference evidence="2" key="1">
    <citation type="submission" date="2020-06" db="EMBL/GenBank/DDBJ databases">
        <title>Complete genome sequence of Candidatus Phytoplasma luffae NCHU2019.</title>
        <authorList>
            <person name="Cho S.-T."/>
            <person name="Tan C.-M."/>
            <person name="Li J.-R."/>
            <person name="Chien Y.-Y."/>
            <person name="Chiu Y.-C."/>
            <person name="Yang J.-Y."/>
            <person name="Kuo C.-H."/>
        </authorList>
    </citation>
    <scope>NUCLEOTIDE SEQUENCE</scope>
    <source>
        <strain evidence="2">NCHU2019</strain>
    </source>
</reference>
<accession>A0A975FJV5</accession>
<dbReference type="AlphaFoldDB" id="A0A975FJV5"/>
<sequence length="123" mass="14078">MGCFKLYLIFRLLGFYLFSSYFPTKIKIPTINFKNPTFKPKIIILNAPNEHNIIPITIFVVGNACPLKILINKINKIIDNTSDIKDIILIKEINKIKKFGKCCIPVKLCIPAKIKDNLIKDNT</sequence>
<name>A0A975FJV5_LOWBP</name>
<gene>
    <name evidence="2" type="ORF">LFWB_6130</name>
</gene>
<evidence type="ECO:0000313" key="2">
    <source>
        <dbReference type="EMBL" id="QTX03176.1"/>
    </source>
</evidence>
<protein>
    <submittedName>
        <fullName evidence="2">Uncharacterized protein</fullName>
    </submittedName>
</protein>
<dbReference type="EMBL" id="CP054393">
    <property type="protein sequence ID" value="QTX03176.1"/>
    <property type="molecule type" value="Genomic_DNA"/>
</dbReference>
<dbReference type="KEGG" id="pluf:LFWB_6130"/>
<evidence type="ECO:0000256" key="1">
    <source>
        <dbReference type="SAM" id="Phobius"/>
    </source>
</evidence>
<keyword evidence="1" id="KW-1133">Transmembrane helix</keyword>
<dbReference type="Proteomes" id="UP000672038">
    <property type="component" value="Chromosome"/>
</dbReference>
<keyword evidence="1" id="KW-0812">Transmembrane</keyword>